<reference evidence="7 8" key="1">
    <citation type="submission" date="2021-02" db="EMBL/GenBank/DDBJ databases">
        <title>Variation within the Batrachochytrium salamandrivorans European outbreak.</title>
        <authorList>
            <person name="Kelly M."/>
            <person name="Pasmans F."/>
            <person name="Shea T.P."/>
            <person name="Munoz J.F."/>
            <person name="Carranza S."/>
            <person name="Cuomo C.A."/>
            <person name="Martel A."/>
        </authorList>
    </citation>
    <scope>NUCLEOTIDE SEQUENCE [LARGE SCALE GENOMIC DNA]</scope>
    <source>
        <strain evidence="7 8">AMFP18/2</strain>
    </source>
</reference>
<organism evidence="7 8">
    <name type="scientific">Batrachochytrium salamandrivorans</name>
    <dbReference type="NCBI Taxonomy" id="1357716"/>
    <lineage>
        <taxon>Eukaryota</taxon>
        <taxon>Fungi</taxon>
        <taxon>Fungi incertae sedis</taxon>
        <taxon>Chytridiomycota</taxon>
        <taxon>Chytridiomycota incertae sedis</taxon>
        <taxon>Chytridiomycetes</taxon>
        <taxon>Rhizophydiales</taxon>
        <taxon>Rhizophydiales incertae sedis</taxon>
        <taxon>Batrachochytrium</taxon>
    </lineage>
</organism>
<protein>
    <recommendedName>
        <fullName evidence="9">TLC domain-containing protein</fullName>
    </recommendedName>
</protein>
<dbReference type="InterPro" id="IPR059112">
    <property type="entry name" value="CysZ/EI24"/>
</dbReference>
<comment type="caution">
    <text evidence="7">The sequence shown here is derived from an EMBL/GenBank/DDBJ whole genome shotgun (WGS) entry which is preliminary data.</text>
</comment>
<feature type="region of interest" description="Disordered" evidence="5">
    <location>
        <begin position="1"/>
        <end position="36"/>
    </location>
</feature>
<gene>
    <name evidence="7" type="ORF">BASA50_008618</name>
</gene>
<evidence type="ECO:0008006" key="9">
    <source>
        <dbReference type="Google" id="ProtNLM"/>
    </source>
</evidence>
<keyword evidence="8" id="KW-1185">Reference proteome</keyword>
<evidence type="ECO:0000313" key="7">
    <source>
        <dbReference type="EMBL" id="KAH6591645.1"/>
    </source>
</evidence>
<accession>A0ABQ8F3T5</accession>
<keyword evidence="3 6" id="KW-1133">Transmembrane helix</keyword>
<dbReference type="PANTHER" id="PTHR21389">
    <property type="entry name" value="P53 INDUCED PROTEIN"/>
    <property type="match status" value="1"/>
</dbReference>
<keyword evidence="2 6" id="KW-0812">Transmembrane</keyword>
<feature type="transmembrane region" description="Helical" evidence="6">
    <location>
        <begin position="298"/>
        <end position="321"/>
    </location>
</feature>
<evidence type="ECO:0000256" key="4">
    <source>
        <dbReference type="ARBA" id="ARBA00023136"/>
    </source>
</evidence>
<evidence type="ECO:0000256" key="5">
    <source>
        <dbReference type="SAM" id="MobiDB-lite"/>
    </source>
</evidence>
<evidence type="ECO:0000313" key="8">
    <source>
        <dbReference type="Proteomes" id="UP001648503"/>
    </source>
</evidence>
<feature type="transmembrane region" description="Helical" evidence="6">
    <location>
        <begin position="261"/>
        <end position="278"/>
    </location>
</feature>
<feature type="compositionally biased region" description="Low complexity" evidence="5">
    <location>
        <begin position="1"/>
        <end position="20"/>
    </location>
</feature>
<evidence type="ECO:0000256" key="1">
    <source>
        <dbReference type="ARBA" id="ARBA00004141"/>
    </source>
</evidence>
<keyword evidence="4 6" id="KW-0472">Membrane</keyword>
<feature type="compositionally biased region" description="Polar residues" evidence="5">
    <location>
        <begin position="21"/>
        <end position="34"/>
    </location>
</feature>
<dbReference type="Pfam" id="PF07264">
    <property type="entry name" value="EI24"/>
    <property type="match status" value="1"/>
</dbReference>
<sequence length="398" mass="44962">MPTTSDTSARSSRAGRSGSALVTQDSANNINSGTMHGHTAVLGEANEQTYNSSHGRRNQPQRELHLAKDAGSDVTAEIPGPYRQATLSELLLLNSSYAWAGVQDSFAWPIALFVVYGSTTLATKMMQCLFLNGLLFLGSVLAFDYVVSPLAKLGMEVFCRSLSISYDIEAIIRRLGTVLHVIYYVAWIYPLYAFSFFVSSRWYQDIANRSYEIFVGKPQAQIVSIPKLIKNVVSDAYRGLLVFNFIVQVSLIYQLPLVGPVASFILSNFIFAFFAFEYKWINRKWSLSQQVDFFELHWAYFSGFGRVNLANPCMFLFWYLLMTQYIIMANRAKPIPTRKDTLQLRLAPTKLPVFFLAQQTNTLIMYWVKRRRDAILNSSSVTTPDETLESPAPADNIQ</sequence>
<dbReference type="EMBL" id="JAFCIX010000403">
    <property type="protein sequence ID" value="KAH6591645.1"/>
    <property type="molecule type" value="Genomic_DNA"/>
</dbReference>
<comment type="subcellular location">
    <subcellularLocation>
        <location evidence="1">Membrane</location>
        <topology evidence="1">Multi-pass membrane protein</topology>
    </subcellularLocation>
</comment>
<evidence type="ECO:0000256" key="6">
    <source>
        <dbReference type="SAM" id="Phobius"/>
    </source>
</evidence>
<dbReference type="PANTHER" id="PTHR21389:SF0">
    <property type="entry name" value="ETOPOSIDE-INDUCED PROTEIN 2.4 HOMOLOG"/>
    <property type="match status" value="1"/>
</dbReference>
<proteinExistence type="predicted"/>
<feature type="transmembrane region" description="Helical" evidence="6">
    <location>
        <begin position="181"/>
        <end position="199"/>
    </location>
</feature>
<feature type="transmembrane region" description="Helical" evidence="6">
    <location>
        <begin position="128"/>
        <end position="147"/>
    </location>
</feature>
<name>A0ABQ8F3T5_9FUNG</name>
<evidence type="ECO:0000256" key="2">
    <source>
        <dbReference type="ARBA" id="ARBA00022692"/>
    </source>
</evidence>
<evidence type="ECO:0000256" key="3">
    <source>
        <dbReference type="ARBA" id="ARBA00022989"/>
    </source>
</evidence>
<dbReference type="Proteomes" id="UP001648503">
    <property type="component" value="Unassembled WGS sequence"/>
</dbReference>